<evidence type="ECO:0000256" key="5">
    <source>
        <dbReference type="ARBA" id="ARBA00023285"/>
    </source>
</evidence>
<evidence type="ECO:0000259" key="7">
    <source>
        <dbReference type="PROSITE" id="PS51332"/>
    </source>
</evidence>
<keyword evidence="4" id="KW-0413">Isomerase</keyword>
<dbReference type="GO" id="GO:0004494">
    <property type="term" value="F:methylmalonyl-CoA mutase activity"/>
    <property type="evidence" value="ECO:0007669"/>
    <property type="project" value="TreeGrafter"/>
</dbReference>
<dbReference type="NCBIfam" id="TIGR00640">
    <property type="entry name" value="acid_CoA_mut_C"/>
    <property type="match status" value="1"/>
</dbReference>
<keyword evidence="5" id="KW-0170">Cobalt</keyword>
<feature type="compositionally biased region" description="Polar residues" evidence="6">
    <location>
        <begin position="46"/>
        <end position="61"/>
    </location>
</feature>
<evidence type="ECO:0000256" key="4">
    <source>
        <dbReference type="ARBA" id="ARBA00023235"/>
    </source>
</evidence>
<dbReference type="InterPro" id="IPR036724">
    <property type="entry name" value="Cobalamin-bd_sf"/>
</dbReference>
<keyword evidence="2" id="KW-0846">Cobalamin</keyword>
<reference evidence="8" key="1">
    <citation type="submission" date="2019-02" db="EMBL/GenBank/DDBJ databases">
        <authorList>
            <person name="Gruber-Vodicka R. H."/>
            <person name="Seah K. B. B."/>
        </authorList>
    </citation>
    <scope>NUCLEOTIDE SEQUENCE</scope>
    <source>
        <strain evidence="8">BECK_S313</strain>
    </source>
</reference>
<name>A0A450X8N5_9GAMM</name>
<comment type="cofactor">
    <cofactor evidence="1">
        <name>adenosylcob(III)alamin</name>
        <dbReference type="ChEBI" id="CHEBI:18408"/>
    </cofactor>
</comment>
<proteinExistence type="predicted"/>
<keyword evidence="3" id="KW-0479">Metal-binding</keyword>
<protein>
    <submittedName>
        <fullName evidence="8">Methylmalonyl-CoA mutase C-terminal domain-containing protein</fullName>
    </submittedName>
</protein>
<dbReference type="EMBL" id="CAADFK010000509">
    <property type="protein sequence ID" value="VFK25704.1"/>
    <property type="molecule type" value="Genomic_DNA"/>
</dbReference>
<accession>A0A450X8N5</accession>
<sequence>MKRSITLGQDGHDRGGAKVVATAFADLGFDGQILAPSSRLPAKSPVRSSKTTHTSIGMSTMTAGHKTLSPELLKELKGLDREDIMVMVGVIPAQDYAPCATFSRATDLPEFLQA</sequence>
<dbReference type="GO" id="GO:0005737">
    <property type="term" value="C:cytoplasm"/>
    <property type="evidence" value="ECO:0007669"/>
    <property type="project" value="TreeGrafter"/>
</dbReference>
<evidence type="ECO:0000313" key="8">
    <source>
        <dbReference type="EMBL" id="VFK25704.1"/>
    </source>
</evidence>
<feature type="region of interest" description="Disordered" evidence="6">
    <location>
        <begin position="38"/>
        <end position="61"/>
    </location>
</feature>
<dbReference type="InterPro" id="IPR006159">
    <property type="entry name" value="Acid_CoA_mut_C"/>
</dbReference>
<evidence type="ECO:0000256" key="2">
    <source>
        <dbReference type="ARBA" id="ARBA00022628"/>
    </source>
</evidence>
<dbReference type="InterPro" id="IPR006158">
    <property type="entry name" value="Cobalamin-bd"/>
</dbReference>
<dbReference type="Gene3D" id="3.40.50.280">
    <property type="entry name" value="Cobalamin-binding domain"/>
    <property type="match status" value="1"/>
</dbReference>
<dbReference type="AlphaFoldDB" id="A0A450X8N5"/>
<dbReference type="SUPFAM" id="SSF52242">
    <property type="entry name" value="Cobalamin (vitamin B12)-binding domain"/>
    <property type="match status" value="1"/>
</dbReference>
<dbReference type="GO" id="GO:0019678">
    <property type="term" value="P:propionate metabolic process, methylmalonyl pathway"/>
    <property type="evidence" value="ECO:0007669"/>
    <property type="project" value="TreeGrafter"/>
</dbReference>
<dbReference type="PANTHER" id="PTHR48101:SF4">
    <property type="entry name" value="METHYLMALONYL-COA MUTASE, MITOCHONDRIAL"/>
    <property type="match status" value="1"/>
</dbReference>
<dbReference type="PROSITE" id="PS51332">
    <property type="entry name" value="B12_BINDING"/>
    <property type="match status" value="1"/>
</dbReference>
<feature type="domain" description="B12-binding" evidence="7">
    <location>
        <begin position="1"/>
        <end position="114"/>
    </location>
</feature>
<evidence type="ECO:0000256" key="3">
    <source>
        <dbReference type="ARBA" id="ARBA00022723"/>
    </source>
</evidence>
<gene>
    <name evidence="8" type="ORF">BECKLPF1236B_GA0070989_15091</name>
</gene>
<dbReference type="GO" id="GO:0031419">
    <property type="term" value="F:cobalamin binding"/>
    <property type="evidence" value="ECO:0007669"/>
    <property type="project" value="UniProtKB-KW"/>
</dbReference>
<evidence type="ECO:0000256" key="6">
    <source>
        <dbReference type="SAM" id="MobiDB-lite"/>
    </source>
</evidence>
<evidence type="ECO:0000256" key="1">
    <source>
        <dbReference type="ARBA" id="ARBA00001922"/>
    </source>
</evidence>
<organism evidence="8">
    <name type="scientific">Candidatus Kentrum sp. LPFa</name>
    <dbReference type="NCBI Taxonomy" id="2126335"/>
    <lineage>
        <taxon>Bacteria</taxon>
        <taxon>Pseudomonadati</taxon>
        <taxon>Pseudomonadota</taxon>
        <taxon>Gammaproteobacteria</taxon>
        <taxon>Candidatus Kentrum</taxon>
    </lineage>
</organism>
<dbReference type="GO" id="GO:0046872">
    <property type="term" value="F:metal ion binding"/>
    <property type="evidence" value="ECO:0007669"/>
    <property type="project" value="UniProtKB-KW"/>
</dbReference>
<dbReference type="PANTHER" id="PTHR48101">
    <property type="entry name" value="METHYLMALONYL-COA MUTASE, MITOCHONDRIAL-RELATED"/>
    <property type="match status" value="1"/>
</dbReference>